<reference evidence="2" key="1">
    <citation type="submission" date="2021-02" db="EMBL/GenBank/DDBJ databases">
        <authorList>
            <person name="Vanwijnsberghe S."/>
        </authorList>
    </citation>
    <scope>NUCLEOTIDE SEQUENCE</scope>
    <source>
        <strain evidence="2">R-70211</strain>
    </source>
</reference>
<dbReference type="InterPro" id="IPR002559">
    <property type="entry name" value="Transposase_11"/>
</dbReference>
<gene>
    <name evidence="2" type="ORF">R70211_01320</name>
</gene>
<evidence type="ECO:0000313" key="2">
    <source>
        <dbReference type="EMBL" id="CAE6872017.1"/>
    </source>
</evidence>
<dbReference type="NCBIfam" id="NF033579">
    <property type="entry name" value="transpos_IS5_2"/>
    <property type="match status" value="1"/>
</dbReference>
<comment type="caution">
    <text evidence="2">The sequence shown here is derived from an EMBL/GenBank/DDBJ whole genome shotgun (WGS) entry which is preliminary data.</text>
</comment>
<dbReference type="InterPro" id="IPR053520">
    <property type="entry name" value="Transposase_Tn903"/>
</dbReference>
<name>A0A9N8QT05_9BURK</name>
<evidence type="ECO:0000259" key="1">
    <source>
        <dbReference type="Pfam" id="PF01609"/>
    </source>
</evidence>
<evidence type="ECO:0000313" key="3">
    <source>
        <dbReference type="Proteomes" id="UP000675121"/>
    </source>
</evidence>
<dbReference type="PANTHER" id="PTHR34631">
    <property type="match status" value="1"/>
</dbReference>
<sequence>MHGAKIQFFAMPFKERLKSGEPRKRPKQSYVPKNWSDYNKSLRKRGMLSLYLPKGDLGSQLINEESYKKGQSGREQVYTPAYVNLLFMLYRMHRMGLREFAGFMHDYWRGRGVELPVPSFGHLSDLFASLDITVRKKCVRAAERLNEGEPVTVIVDSTGLRFSHAGAWYEKKYGKKAERMPWRTMHLAMDAEGDVLAVEIIDTGTGDSSGLDLLLPQVGKIDRLIADTAYYQIERIEQLLASGVVPVIPPKADAVDYAKQNRWHDQLVRYLKEKGQYAFQNKYGYGLRARVEAQFSRIKRCIGDTLLTRRIASQTQEGRAIANLINQWNAFGQARCVKKA</sequence>
<protein>
    <submittedName>
        <fullName evidence="2">IS5 family transposase ISAzba3</fullName>
    </submittedName>
</protein>
<dbReference type="AlphaFoldDB" id="A0A9N8QT05"/>
<feature type="domain" description="Transposase IS4-like" evidence="1">
    <location>
        <begin position="149"/>
        <end position="317"/>
    </location>
</feature>
<dbReference type="PANTHER" id="PTHR34631:SF3">
    <property type="entry name" value="ISSOD12 TRANSPOSASE TNPA_ISSOD12"/>
    <property type="match status" value="1"/>
</dbReference>
<proteinExistence type="predicted"/>
<organism evidence="2 3">
    <name type="scientific">Paraburkholderia domus</name>
    <dbReference type="NCBI Taxonomy" id="2793075"/>
    <lineage>
        <taxon>Bacteria</taxon>
        <taxon>Pseudomonadati</taxon>
        <taxon>Pseudomonadota</taxon>
        <taxon>Betaproteobacteria</taxon>
        <taxon>Burkholderiales</taxon>
        <taxon>Burkholderiaceae</taxon>
        <taxon>Paraburkholderia</taxon>
    </lineage>
</organism>
<accession>A0A9N8QT05</accession>
<dbReference type="GO" id="GO:0006313">
    <property type="term" value="P:DNA transposition"/>
    <property type="evidence" value="ECO:0007669"/>
    <property type="project" value="InterPro"/>
</dbReference>
<dbReference type="GO" id="GO:0004803">
    <property type="term" value="F:transposase activity"/>
    <property type="evidence" value="ECO:0007669"/>
    <property type="project" value="InterPro"/>
</dbReference>
<dbReference type="GO" id="GO:0003677">
    <property type="term" value="F:DNA binding"/>
    <property type="evidence" value="ECO:0007669"/>
    <property type="project" value="InterPro"/>
</dbReference>
<dbReference type="InterPro" id="IPR053172">
    <property type="entry name" value="Tn903_transposase"/>
</dbReference>
<dbReference type="EMBL" id="CAJNAS010000003">
    <property type="protein sequence ID" value="CAE6872017.1"/>
    <property type="molecule type" value="Genomic_DNA"/>
</dbReference>
<keyword evidence="3" id="KW-1185">Reference proteome</keyword>
<dbReference type="Pfam" id="PF01609">
    <property type="entry name" value="DDE_Tnp_1"/>
    <property type="match status" value="1"/>
</dbReference>
<dbReference type="Proteomes" id="UP000675121">
    <property type="component" value="Unassembled WGS sequence"/>
</dbReference>